<sequence length="280" mass="29654">MTTLITGARGQVGQAVIARLHTAGHTVRAASARPAELTVPAGVEAVELVLDRPETFTAALQGVRRVFLYPEPAGIHDLVKAAEAAGVEHVVLLSSSSVLGADAENDPLASHSLRVERALADSGLAHTFLRPGAFASNSFGWAHAIGRSLPIQLAHPDAHIAPIHPEDIADIAVEVLTGTALQERAYTLTGPESLTFREQIAQLADALGRDLTVERISRAEAERQLGAHLPAPMVRSLLDLWAAADRGPATVHDTTHTLLGRPARTFRQWAGENAAAFTAH</sequence>
<dbReference type="PANTHER" id="PTHR43162">
    <property type="match status" value="1"/>
</dbReference>
<evidence type="ECO:0000313" key="2">
    <source>
        <dbReference type="EMBL" id="XCM78752.1"/>
    </source>
</evidence>
<dbReference type="KEGG" id="kcm:ABWK59_07285"/>
<dbReference type="InterPro" id="IPR016040">
    <property type="entry name" value="NAD(P)-bd_dom"/>
</dbReference>
<dbReference type="InterPro" id="IPR051604">
    <property type="entry name" value="Ergot_Alk_Oxidoreductase"/>
</dbReference>
<accession>A0AAU8JSD0</accession>
<reference evidence="2" key="1">
    <citation type="submission" date="2024-06" db="EMBL/GenBank/DDBJ databases">
        <title>The genome sequences of Kitasatospora sp. strain HUAS MG31.</title>
        <authorList>
            <person name="Mo P."/>
        </authorList>
    </citation>
    <scope>NUCLEOTIDE SEQUENCE</scope>
    <source>
        <strain evidence="2">HUAS MG31</strain>
    </source>
</reference>
<dbReference type="InterPro" id="IPR036291">
    <property type="entry name" value="NAD(P)-bd_dom_sf"/>
</dbReference>
<proteinExistence type="predicted"/>
<feature type="domain" description="NAD(P)-binding" evidence="1">
    <location>
        <begin position="7"/>
        <end position="177"/>
    </location>
</feature>
<evidence type="ECO:0000259" key="1">
    <source>
        <dbReference type="Pfam" id="PF13460"/>
    </source>
</evidence>
<dbReference type="PANTHER" id="PTHR43162:SF1">
    <property type="entry name" value="PRESTALK A DIFFERENTIATION PROTEIN A"/>
    <property type="match status" value="1"/>
</dbReference>
<dbReference type="AlphaFoldDB" id="A0AAU8JSD0"/>
<organism evidence="2">
    <name type="scientific">Kitasatospora camelliae</name>
    <dbReference type="NCBI Taxonomy" id="3156397"/>
    <lineage>
        <taxon>Bacteria</taxon>
        <taxon>Bacillati</taxon>
        <taxon>Actinomycetota</taxon>
        <taxon>Actinomycetes</taxon>
        <taxon>Kitasatosporales</taxon>
        <taxon>Streptomycetaceae</taxon>
        <taxon>Kitasatospora</taxon>
    </lineage>
</organism>
<dbReference type="EMBL" id="CP159872">
    <property type="protein sequence ID" value="XCM78752.1"/>
    <property type="molecule type" value="Genomic_DNA"/>
</dbReference>
<name>A0AAU8JSD0_9ACTN</name>
<dbReference type="SUPFAM" id="SSF51735">
    <property type="entry name" value="NAD(P)-binding Rossmann-fold domains"/>
    <property type="match status" value="1"/>
</dbReference>
<dbReference type="Gene3D" id="3.40.50.720">
    <property type="entry name" value="NAD(P)-binding Rossmann-like Domain"/>
    <property type="match status" value="1"/>
</dbReference>
<dbReference type="RefSeq" id="WP_354638895.1">
    <property type="nucleotide sequence ID" value="NZ_CP159872.1"/>
</dbReference>
<dbReference type="Pfam" id="PF13460">
    <property type="entry name" value="NAD_binding_10"/>
    <property type="match status" value="1"/>
</dbReference>
<protein>
    <submittedName>
        <fullName evidence="2">NAD(P)H-binding protein</fullName>
    </submittedName>
</protein>
<gene>
    <name evidence="2" type="ORF">ABWK59_07285</name>
</gene>